<keyword evidence="2" id="KW-1133">Transmembrane helix</keyword>
<feature type="transmembrane region" description="Helical" evidence="2">
    <location>
        <begin position="80"/>
        <end position="100"/>
    </location>
</feature>
<keyword evidence="2" id="KW-0812">Transmembrane</keyword>
<keyword evidence="2" id="KW-0472">Membrane</keyword>
<feature type="compositionally biased region" description="Pro residues" evidence="1">
    <location>
        <begin position="55"/>
        <end position="64"/>
    </location>
</feature>
<evidence type="ECO:0000313" key="4">
    <source>
        <dbReference type="Proteomes" id="UP001168146"/>
    </source>
</evidence>
<accession>A0AAN6FZQ4</accession>
<gene>
    <name evidence="3" type="ORF">LTR82_001019</name>
</gene>
<dbReference type="EMBL" id="JASUXU010000002">
    <property type="protein sequence ID" value="KAK0327504.1"/>
    <property type="molecule type" value="Genomic_DNA"/>
</dbReference>
<comment type="caution">
    <text evidence="3">The sequence shown here is derived from an EMBL/GenBank/DDBJ whole genome shotgun (WGS) entry which is preliminary data.</text>
</comment>
<organism evidence="3 4">
    <name type="scientific">Friedmanniomyces endolithicus</name>
    <dbReference type="NCBI Taxonomy" id="329885"/>
    <lineage>
        <taxon>Eukaryota</taxon>
        <taxon>Fungi</taxon>
        <taxon>Dikarya</taxon>
        <taxon>Ascomycota</taxon>
        <taxon>Pezizomycotina</taxon>
        <taxon>Dothideomycetes</taxon>
        <taxon>Dothideomycetidae</taxon>
        <taxon>Mycosphaerellales</taxon>
        <taxon>Teratosphaeriaceae</taxon>
        <taxon>Friedmanniomyces</taxon>
    </lineage>
</organism>
<name>A0AAN6FZQ4_9PEZI</name>
<proteinExistence type="predicted"/>
<feature type="transmembrane region" description="Helical" evidence="2">
    <location>
        <begin position="106"/>
        <end position="126"/>
    </location>
</feature>
<sequence length="224" mass="24352">MSLRSRQESSGFSVMGVGQDLLRIGGGGSPLGSSYFVSLHPAQKQPQISKTHPQHPLPPHPPYQDPLSPQADNTPKMVRVLVSGTLSSACLGLAGASISASLLGTGALPFLICSCAGFIFGAIGFYRSTMAHSLAMLERYPRLIQLHLDANFPSRGFMRWRREDLRPEMFRGSWRMQSLLMTALLTAQPAIDRIYDERESVLVEEARAELAAAAASEDRLIADG</sequence>
<reference evidence="3" key="1">
    <citation type="submission" date="2021-12" db="EMBL/GenBank/DDBJ databases">
        <title>Black yeast isolated from Biological Soil Crust.</title>
        <authorList>
            <person name="Kurbessoian T."/>
        </authorList>
    </citation>
    <scope>NUCLEOTIDE SEQUENCE</scope>
    <source>
        <strain evidence="3">CCFEE 5208</strain>
    </source>
</reference>
<dbReference type="AlphaFoldDB" id="A0AAN6FZQ4"/>
<dbReference type="Proteomes" id="UP001168146">
    <property type="component" value="Unassembled WGS sequence"/>
</dbReference>
<evidence type="ECO:0000256" key="1">
    <source>
        <dbReference type="SAM" id="MobiDB-lite"/>
    </source>
</evidence>
<evidence type="ECO:0000256" key="2">
    <source>
        <dbReference type="SAM" id="Phobius"/>
    </source>
</evidence>
<feature type="region of interest" description="Disordered" evidence="1">
    <location>
        <begin position="45"/>
        <end position="70"/>
    </location>
</feature>
<protein>
    <submittedName>
        <fullName evidence="3">Uncharacterized protein</fullName>
    </submittedName>
</protein>
<evidence type="ECO:0000313" key="3">
    <source>
        <dbReference type="EMBL" id="KAK0327504.1"/>
    </source>
</evidence>